<sequence length="76" mass="8283">MSRACLWRGGLQEIVTQKGTEGNYVILGVVLINIFFPREWTRHLGCAKDVELAISKTSFLGSFTGSIAIPVKQASA</sequence>
<protein>
    <submittedName>
        <fullName evidence="1">Uncharacterized protein</fullName>
    </submittedName>
</protein>
<reference evidence="1" key="2">
    <citation type="submission" date="2022-09" db="EMBL/GenBank/DDBJ databases">
        <authorList>
            <person name="Sun Q."/>
            <person name="Ohkuma M."/>
        </authorList>
    </citation>
    <scope>NUCLEOTIDE SEQUENCE</scope>
    <source>
        <strain evidence="1">JCM 13583</strain>
    </source>
</reference>
<accession>A0AA37BRE5</accession>
<keyword evidence="2" id="KW-1185">Reference proteome</keyword>
<evidence type="ECO:0000313" key="1">
    <source>
        <dbReference type="EMBL" id="GGM74093.1"/>
    </source>
</evidence>
<comment type="caution">
    <text evidence="1">The sequence shown here is derived from an EMBL/GenBank/DDBJ whole genome shotgun (WGS) entry which is preliminary data.</text>
</comment>
<dbReference type="AlphaFoldDB" id="A0AA37BRE5"/>
<gene>
    <name evidence="1" type="ORF">GCM10007108_10070</name>
</gene>
<name>A0AA37BRE5_9ARCH</name>
<reference evidence="1" key="1">
    <citation type="journal article" date="2014" name="Int. J. Syst. Evol. Microbiol.">
        <title>Complete genome sequence of Corynebacterium casei LMG S-19264T (=DSM 44701T), isolated from a smear-ripened cheese.</title>
        <authorList>
            <consortium name="US DOE Joint Genome Institute (JGI-PGF)"/>
            <person name="Walter F."/>
            <person name="Albersmeier A."/>
            <person name="Kalinowski J."/>
            <person name="Ruckert C."/>
        </authorList>
    </citation>
    <scope>NUCLEOTIDE SEQUENCE</scope>
    <source>
        <strain evidence="1">JCM 13583</strain>
    </source>
</reference>
<organism evidence="1 2">
    <name type="scientific">Thermogymnomonas acidicola</name>
    <dbReference type="NCBI Taxonomy" id="399579"/>
    <lineage>
        <taxon>Archaea</taxon>
        <taxon>Methanobacteriati</taxon>
        <taxon>Thermoplasmatota</taxon>
        <taxon>Thermoplasmata</taxon>
        <taxon>Thermoplasmatales</taxon>
        <taxon>Thermogymnomonas</taxon>
    </lineage>
</organism>
<evidence type="ECO:0000313" key="2">
    <source>
        <dbReference type="Proteomes" id="UP000632195"/>
    </source>
</evidence>
<dbReference type="Proteomes" id="UP000632195">
    <property type="component" value="Unassembled WGS sequence"/>
</dbReference>
<proteinExistence type="predicted"/>
<dbReference type="EMBL" id="BMNY01000001">
    <property type="protein sequence ID" value="GGM74093.1"/>
    <property type="molecule type" value="Genomic_DNA"/>
</dbReference>